<dbReference type="InterPro" id="IPR028082">
    <property type="entry name" value="Peripla_BP_I"/>
</dbReference>
<keyword evidence="3 4" id="KW-0732">Signal</keyword>
<dbReference type="PANTHER" id="PTHR46847:SF1">
    <property type="entry name" value="D-ALLOSE-BINDING PERIPLASMIC PROTEIN-RELATED"/>
    <property type="match status" value="1"/>
</dbReference>
<comment type="subcellular location">
    <subcellularLocation>
        <location evidence="1">Cell envelope</location>
    </subcellularLocation>
</comment>
<feature type="domain" description="Periplasmic binding protein" evidence="5">
    <location>
        <begin position="45"/>
        <end position="302"/>
    </location>
</feature>
<dbReference type="Proteomes" id="UP001438008">
    <property type="component" value="Unassembled WGS sequence"/>
</dbReference>
<dbReference type="CDD" id="cd20005">
    <property type="entry name" value="PBP1_ABC_sugar_binding-like"/>
    <property type="match status" value="1"/>
</dbReference>
<evidence type="ECO:0000256" key="4">
    <source>
        <dbReference type="SAM" id="SignalP"/>
    </source>
</evidence>
<sequence length="330" mass="34493">MKKKWIATLLTAALTVSLLGCGGGASDKAAATDGAAAADSGKPYIAMIALGFSHQYWQAVKQGAEQAAEEYGVSITFEGPETETQVDKQVDMLKTALGNNPVAVCMAAIDTESVAGILQEAKGKGVKVVGFDAGVGEAEADCKCTTDSIEAGAIAAEHAAELLGGKGKVAVIGYSQTTVDSVERNKGFIDKITNDYPDIEVVDVQFGDGDHLKSAEIAKAMVQANPDLNLIFTNNEGSCIGAYNGLNEVGKIDDVKLIGFDSSAAMKEAIRNGQIAGAITQDPIGMGYKSIEAAVKLVNGEEVESFIDTGCYWYDADNMDDPQIAPLLYD</sequence>
<dbReference type="InterPro" id="IPR025997">
    <property type="entry name" value="SBP_2_dom"/>
</dbReference>
<evidence type="ECO:0000256" key="2">
    <source>
        <dbReference type="ARBA" id="ARBA00007639"/>
    </source>
</evidence>
<evidence type="ECO:0000313" key="6">
    <source>
        <dbReference type="EMBL" id="MEQ2472267.1"/>
    </source>
</evidence>
<feature type="chain" id="PRO_5046828596" evidence="4">
    <location>
        <begin position="26"/>
        <end position="330"/>
    </location>
</feature>
<feature type="signal peptide" evidence="4">
    <location>
        <begin position="1"/>
        <end position="25"/>
    </location>
</feature>
<dbReference type="PANTHER" id="PTHR46847">
    <property type="entry name" value="D-ALLOSE-BINDING PERIPLASMIC PROTEIN-RELATED"/>
    <property type="match status" value="1"/>
</dbReference>
<dbReference type="PROSITE" id="PS51257">
    <property type="entry name" value="PROKAR_LIPOPROTEIN"/>
    <property type="match status" value="1"/>
</dbReference>
<comment type="caution">
    <text evidence="6">The sequence shown here is derived from an EMBL/GenBank/DDBJ whole genome shotgun (WGS) entry which is preliminary data.</text>
</comment>
<gene>
    <name evidence="6" type="ORF">WMO29_07165</name>
</gene>
<evidence type="ECO:0000313" key="7">
    <source>
        <dbReference type="Proteomes" id="UP001438008"/>
    </source>
</evidence>
<proteinExistence type="inferred from homology"/>
<protein>
    <submittedName>
        <fullName evidence="6">ABC transporter substrate-binding protein</fullName>
    </submittedName>
</protein>
<evidence type="ECO:0000256" key="3">
    <source>
        <dbReference type="ARBA" id="ARBA00022729"/>
    </source>
</evidence>
<keyword evidence="7" id="KW-1185">Reference proteome</keyword>
<name>A0ABV1FFX7_9FIRM</name>
<reference evidence="6 7" key="1">
    <citation type="submission" date="2024-03" db="EMBL/GenBank/DDBJ databases">
        <title>Human intestinal bacterial collection.</title>
        <authorList>
            <person name="Pauvert C."/>
            <person name="Hitch T.C.A."/>
            <person name="Clavel T."/>
        </authorList>
    </citation>
    <scope>NUCLEOTIDE SEQUENCE [LARGE SCALE GENOMIC DNA]</scope>
    <source>
        <strain evidence="6 7">CLA-AA-H132</strain>
    </source>
</reference>
<organism evidence="6 7">
    <name type="scientific">Laedolimicola intestinihominis</name>
    <dbReference type="NCBI Taxonomy" id="3133166"/>
    <lineage>
        <taxon>Bacteria</taxon>
        <taxon>Bacillati</taxon>
        <taxon>Bacillota</taxon>
        <taxon>Clostridia</taxon>
        <taxon>Lachnospirales</taxon>
        <taxon>Lachnospiraceae</taxon>
        <taxon>Laedolimicola</taxon>
    </lineage>
</organism>
<dbReference type="SUPFAM" id="SSF53822">
    <property type="entry name" value="Periplasmic binding protein-like I"/>
    <property type="match status" value="1"/>
</dbReference>
<comment type="similarity">
    <text evidence="2">Belongs to the bacterial solute-binding protein 2 family.</text>
</comment>
<accession>A0ABV1FFX7</accession>
<dbReference type="Gene3D" id="3.40.50.2300">
    <property type="match status" value="2"/>
</dbReference>
<evidence type="ECO:0000256" key="1">
    <source>
        <dbReference type="ARBA" id="ARBA00004196"/>
    </source>
</evidence>
<dbReference type="RefSeq" id="WP_178039307.1">
    <property type="nucleotide sequence ID" value="NZ_JBBMFE010000005.1"/>
</dbReference>
<dbReference type="Pfam" id="PF13407">
    <property type="entry name" value="Peripla_BP_4"/>
    <property type="match status" value="1"/>
</dbReference>
<dbReference type="EMBL" id="JBBMFE010000005">
    <property type="protein sequence ID" value="MEQ2472267.1"/>
    <property type="molecule type" value="Genomic_DNA"/>
</dbReference>
<evidence type="ECO:0000259" key="5">
    <source>
        <dbReference type="Pfam" id="PF13407"/>
    </source>
</evidence>